<organism evidence="1 2">
    <name type="scientific">Beauveria bassiana D1-5</name>
    <dbReference type="NCBI Taxonomy" id="1245745"/>
    <lineage>
        <taxon>Eukaryota</taxon>
        <taxon>Fungi</taxon>
        <taxon>Dikarya</taxon>
        <taxon>Ascomycota</taxon>
        <taxon>Pezizomycotina</taxon>
        <taxon>Sordariomycetes</taxon>
        <taxon>Hypocreomycetidae</taxon>
        <taxon>Hypocreales</taxon>
        <taxon>Cordycipitaceae</taxon>
        <taxon>Beauveria</taxon>
    </lineage>
</organism>
<dbReference type="eggNOG" id="ENOG502R122">
    <property type="taxonomic scope" value="Eukaryota"/>
</dbReference>
<accession>A0A0A2VVM4</accession>
<dbReference type="EMBL" id="ANFO01000347">
    <property type="protein sequence ID" value="KGQ10180.1"/>
    <property type="molecule type" value="Genomic_DNA"/>
</dbReference>
<comment type="caution">
    <text evidence="1">The sequence shown here is derived from an EMBL/GenBank/DDBJ whole genome shotgun (WGS) entry which is preliminary data.</text>
</comment>
<protein>
    <submittedName>
        <fullName evidence="1">Uncharacterized protein</fullName>
    </submittedName>
</protein>
<evidence type="ECO:0000313" key="1">
    <source>
        <dbReference type="EMBL" id="KGQ10180.1"/>
    </source>
</evidence>
<sequence>MAKVFSEGSAPEIYCYFCATEFTVKLSSYLGKLILLIEAYQDLGGEGSICEKNWKALAWDNRSVTYFAHCVLNKLTKRRSVREMWERKPLPWKPDDGWPPFR</sequence>
<name>A0A0A2VVM4_BEABA</name>
<proteinExistence type="predicted"/>
<reference evidence="1 2" key="1">
    <citation type="submission" date="2012-10" db="EMBL/GenBank/DDBJ databases">
        <title>Genome sequencing and analysis of entomopathogenic fungi Beauveria bassiana D1-5.</title>
        <authorList>
            <person name="Li Q."/>
            <person name="Wang L."/>
            <person name="Zhang Z."/>
            <person name="Wang Q."/>
            <person name="Ren J."/>
            <person name="Wang M."/>
            <person name="Xu W."/>
            <person name="Wang J."/>
            <person name="Lu Y."/>
            <person name="Du Q."/>
            <person name="Sun Z."/>
        </authorList>
    </citation>
    <scope>NUCLEOTIDE SEQUENCE [LARGE SCALE GENOMIC DNA]</scope>
    <source>
        <strain evidence="1 2">D1-5</strain>
    </source>
</reference>
<dbReference type="Proteomes" id="UP000030106">
    <property type="component" value="Unassembled WGS sequence"/>
</dbReference>
<evidence type="ECO:0000313" key="2">
    <source>
        <dbReference type="Proteomes" id="UP000030106"/>
    </source>
</evidence>
<dbReference type="HOGENOM" id="CLU_2276975_0_0_1"/>
<dbReference type="AlphaFoldDB" id="A0A0A2VVM4"/>
<gene>
    <name evidence="1" type="ORF">BBAD15_g4452</name>
</gene>